<reference evidence="2" key="1">
    <citation type="submission" date="2016-11" db="UniProtKB">
        <authorList>
            <consortium name="WormBaseParasite"/>
        </authorList>
    </citation>
    <scope>IDENTIFICATION</scope>
</reference>
<proteinExistence type="predicted"/>
<name>A0A1I7XBR8_HETBA</name>
<dbReference type="WBParaSite" id="Hba_14808">
    <property type="protein sequence ID" value="Hba_14808"/>
    <property type="gene ID" value="Hba_14808"/>
</dbReference>
<sequence length="43" mass="5155">MGNRYSNFHKLSEYKLVQVYTKSSHLKAHFRTHTGLFVHHKLI</sequence>
<keyword evidence="1" id="KW-1185">Reference proteome</keyword>
<organism evidence="1 2">
    <name type="scientific">Heterorhabditis bacteriophora</name>
    <name type="common">Entomopathogenic nematode worm</name>
    <dbReference type="NCBI Taxonomy" id="37862"/>
    <lineage>
        <taxon>Eukaryota</taxon>
        <taxon>Metazoa</taxon>
        <taxon>Ecdysozoa</taxon>
        <taxon>Nematoda</taxon>
        <taxon>Chromadorea</taxon>
        <taxon>Rhabditida</taxon>
        <taxon>Rhabditina</taxon>
        <taxon>Rhabditomorpha</taxon>
        <taxon>Strongyloidea</taxon>
        <taxon>Heterorhabditidae</taxon>
        <taxon>Heterorhabditis</taxon>
    </lineage>
</organism>
<dbReference type="Gene3D" id="3.30.160.60">
    <property type="entry name" value="Classic Zinc Finger"/>
    <property type="match status" value="1"/>
</dbReference>
<accession>A0A1I7XBR8</accession>
<evidence type="ECO:0000313" key="2">
    <source>
        <dbReference type="WBParaSite" id="Hba_14808"/>
    </source>
</evidence>
<dbReference type="Proteomes" id="UP000095283">
    <property type="component" value="Unplaced"/>
</dbReference>
<protein>
    <submittedName>
        <fullName evidence="2">C2H2-type domain-containing protein</fullName>
    </submittedName>
</protein>
<evidence type="ECO:0000313" key="1">
    <source>
        <dbReference type="Proteomes" id="UP000095283"/>
    </source>
</evidence>
<dbReference type="AlphaFoldDB" id="A0A1I7XBR8"/>